<comment type="caution">
    <text evidence="2">The sequence shown here is derived from an EMBL/GenBank/DDBJ whole genome shotgun (WGS) entry which is preliminary data.</text>
</comment>
<dbReference type="Proteomes" id="UP001280121">
    <property type="component" value="Unassembled WGS sequence"/>
</dbReference>
<dbReference type="EMBL" id="JANJYI010000003">
    <property type="protein sequence ID" value="KAK2655472.1"/>
    <property type="molecule type" value="Genomic_DNA"/>
</dbReference>
<organism evidence="2 3">
    <name type="scientific">Dipteronia dyeriana</name>
    <dbReference type="NCBI Taxonomy" id="168575"/>
    <lineage>
        <taxon>Eukaryota</taxon>
        <taxon>Viridiplantae</taxon>
        <taxon>Streptophyta</taxon>
        <taxon>Embryophyta</taxon>
        <taxon>Tracheophyta</taxon>
        <taxon>Spermatophyta</taxon>
        <taxon>Magnoliopsida</taxon>
        <taxon>eudicotyledons</taxon>
        <taxon>Gunneridae</taxon>
        <taxon>Pentapetalae</taxon>
        <taxon>rosids</taxon>
        <taxon>malvids</taxon>
        <taxon>Sapindales</taxon>
        <taxon>Sapindaceae</taxon>
        <taxon>Hippocastanoideae</taxon>
        <taxon>Acereae</taxon>
        <taxon>Dipteronia</taxon>
    </lineage>
</organism>
<gene>
    <name evidence="2" type="ORF">Ddye_008524</name>
</gene>
<evidence type="ECO:0000313" key="2">
    <source>
        <dbReference type="EMBL" id="KAK2655472.1"/>
    </source>
</evidence>
<proteinExistence type="predicted"/>
<name>A0AAD9XA15_9ROSI</name>
<keyword evidence="3" id="KW-1185">Reference proteome</keyword>
<evidence type="ECO:0000259" key="1">
    <source>
        <dbReference type="Pfam" id="PF10551"/>
    </source>
</evidence>
<sequence>MYLQSKASSETNFYSRINTYKKDRHANIFWRGLTFLFKSQCFRDVLVFDSIYKTNAYAKPLVLFVNVNNHRATCVFGVALFSDETVQSYRWVLNTFMESVGHKHPISILIDRDEAMRQAIDDIFPYSRHMICG</sequence>
<protein>
    <recommendedName>
        <fullName evidence="1">MULE transposase domain-containing protein</fullName>
    </recommendedName>
</protein>
<dbReference type="PANTHER" id="PTHR47718:SF17">
    <property type="entry name" value="PROTEIN FAR1-RELATED SEQUENCE 5-LIKE"/>
    <property type="match status" value="1"/>
</dbReference>
<feature type="domain" description="MULE transposase" evidence="1">
    <location>
        <begin position="45"/>
        <end position="132"/>
    </location>
</feature>
<evidence type="ECO:0000313" key="3">
    <source>
        <dbReference type="Proteomes" id="UP001280121"/>
    </source>
</evidence>
<dbReference type="Pfam" id="PF10551">
    <property type="entry name" value="MULE"/>
    <property type="match status" value="1"/>
</dbReference>
<dbReference type="InterPro" id="IPR018289">
    <property type="entry name" value="MULE_transposase_dom"/>
</dbReference>
<dbReference type="AlphaFoldDB" id="A0AAD9XA15"/>
<dbReference type="PANTHER" id="PTHR47718">
    <property type="entry name" value="OS01G0519700 PROTEIN"/>
    <property type="match status" value="1"/>
</dbReference>
<reference evidence="2" key="1">
    <citation type="journal article" date="2023" name="Plant J.">
        <title>Genome sequences and population genomics provide insights into the demographic history, inbreeding, and mutation load of two 'living fossil' tree species of Dipteronia.</title>
        <authorList>
            <person name="Feng Y."/>
            <person name="Comes H.P."/>
            <person name="Chen J."/>
            <person name="Zhu S."/>
            <person name="Lu R."/>
            <person name="Zhang X."/>
            <person name="Li P."/>
            <person name="Qiu J."/>
            <person name="Olsen K.M."/>
            <person name="Qiu Y."/>
        </authorList>
    </citation>
    <scope>NUCLEOTIDE SEQUENCE</scope>
    <source>
        <strain evidence="2">KIB01</strain>
    </source>
</reference>
<accession>A0AAD9XA15</accession>